<protein>
    <submittedName>
        <fullName evidence="2">LRR receptor-like kinase</fullName>
    </submittedName>
</protein>
<evidence type="ECO:0000313" key="3">
    <source>
        <dbReference type="Proteomes" id="UP000265520"/>
    </source>
</evidence>
<comment type="caution">
    <text evidence="2">The sequence shown here is derived from an EMBL/GenBank/DDBJ whole genome shotgun (WGS) entry which is preliminary data.</text>
</comment>
<evidence type="ECO:0000256" key="1">
    <source>
        <dbReference type="SAM" id="MobiDB-lite"/>
    </source>
</evidence>
<feature type="non-terminal residue" evidence="2">
    <location>
        <position position="1"/>
    </location>
</feature>
<keyword evidence="2" id="KW-0418">Kinase</keyword>
<name>A0A392RX30_9FABA</name>
<keyword evidence="2" id="KW-0675">Receptor</keyword>
<feature type="compositionally biased region" description="Polar residues" evidence="1">
    <location>
        <begin position="37"/>
        <end position="54"/>
    </location>
</feature>
<sequence length="71" mass="8184">VTEFVDSSEVMDEKKMEVMRQYYYQMEGNEISKTETQRQSLLSEGPWTATSSSGVDLYPVQSDASYWEGRS</sequence>
<dbReference type="Proteomes" id="UP000265520">
    <property type="component" value="Unassembled WGS sequence"/>
</dbReference>
<accession>A0A392RX30</accession>
<keyword evidence="3" id="KW-1185">Reference proteome</keyword>
<keyword evidence="2" id="KW-0808">Transferase</keyword>
<reference evidence="2 3" key="1">
    <citation type="journal article" date="2018" name="Front. Plant Sci.">
        <title>Red Clover (Trifolium pratense) and Zigzag Clover (T. medium) - A Picture of Genomic Similarities and Differences.</title>
        <authorList>
            <person name="Dluhosova J."/>
            <person name="Istvanek J."/>
            <person name="Nedelnik J."/>
            <person name="Repkova J."/>
        </authorList>
    </citation>
    <scope>NUCLEOTIDE SEQUENCE [LARGE SCALE GENOMIC DNA]</scope>
    <source>
        <strain evidence="3">cv. 10/8</strain>
        <tissue evidence="2">Leaf</tissue>
    </source>
</reference>
<proteinExistence type="predicted"/>
<organism evidence="2 3">
    <name type="scientific">Trifolium medium</name>
    <dbReference type="NCBI Taxonomy" id="97028"/>
    <lineage>
        <taxon>Eukaryota</taxon>
        <taxon>Viridiplantae</taxon>
        <taxon>Streptophyta</taxon>
        <taxon>Embryophyta</taxon>
        <taxon>Tracheophyta</taxon>
        <taxon>Spermatophyta</taxon>
        <taxon>Magnoliopsida</taxon>
        <taxon>eudicotyledons</taxon>
        <taxon>Gunneridae</taxon>
        <taxon>Pentapetalae</taxon>
        <taxon>rosids</taxon>
        <taxon>fabids</taxon>
        <taxon>Fabales</taxon>
        <taxon>Fabaceae</taxon>
        <taxon>Papilionoideae</taxon>
        <taxon>50 kb inversion clade</taxon>
        <taxon>NPAAA clade</taxon>
        <taxon>Hologalegina</taxon>
        <taxon>IRL clade</taxon>
        <taxon>Trifolieae</taxon>
        <taxon>Trifolium</taxon>
    </lineage>
</organism>
<feature type="region of interest" description="Disordered" evidence="1">
    <location>
        <begin position="35"/>
        <end position="54"/>
    </location>
</feature>
<dbReference type="AlphaFoldDB" id="A0A392RX30"/>
<dbReference type="GO" id="GO:0016301">
    <property type="term" value="F:kinase activity"/>
    <property type="evidence" value="ECO:0007669"/>
    <property type="project" value="UniProtKB-KW"/>
</dbReference>
<evidence type="ECO:0000313" key="2">
    <source>
        <dbReference type="EMBL" id="MCI40712.1"/>
    </source>
</evidence>
<dbReference type="EMBL" id="LXQA010283111">
    <property type="protein sequence ID" value="MCI40712.1"/>
    <property type="molecule type" value="Genomic_DNA"/>
</dbReference>